<evidence type="ECO:0000259" key="5">
    <source>
        <dbReference type="PROSITE" id="PS50048"/>
    </source>
</evidence>
<proteinExistence type="predicted"/>
<accession>A0A427YQX4</accession>
<dbReference type="GO" id="GO:0006351">
    <property type="term" value="P:DNA-templated transcription"/>
    <property type="evidence" value="ECO:0007669"/>
    <property type="project" value="InterPro"/>
</dbReference>
<dbReference type="InterPro" id="IPR001138">
    <property type="entry name" value="Zn2Cys6_DnaBD"/>
</dbReference>
<dbReference type="AlphaFoldDB" id="A0A427YQX4"/>
<dbReference type="Pfam" id="PF04082">
    <property type="entry name" value="Fungal_trans"/>
    <property type="match status" value="1"/>
</dbReference>
<dbReference type="CDD" id="cd12148">
    <property type="entry name" value="fungal_TF_MHR"/>
    <property type="match status" value="1"/>
</dbReference>
<keyword evidence="4" id="KW-0539">Nucleus</keyword>
<gene>
    <name evidence="6" type="ORF">EHS25_007838</name>
</gene>
<keyword evidence="1" id="KW-0479">Metal-binding</keyword>
<evidence type="ECO:0000256" key="3">
    <source>
        <dbReference type="ARBA" id="ARBA00023163"/>
    </source>
</evidence>
<keyword evidence="7" id="KW-1185">Reference proteome</keyword>
<feature type="domain" description="Zn(2)-C6 fungal-type" evidence="5">
    <location>
        <begin position="19"/>
        <end position="49"/>
    </location>
</feature>
<dbReference type="PANTHER" id="PTHR47424:SF6">
    <property type="entry name" value="PROLINE UTILIZATION TRANS-ACTIVATOR"/>
    <property type="match status" value="1"/>
</dbReference>
<dbReference type="PANTHER" id="PTHR47424">
    <property type="entry name" value="REGULATORY PROTEIN GAL4"/>
    <property type="match status" value="1"/>
</dbReference>
<dbReference type="PROSITE" id="PS50048">
    <property type="entry name" value="ZN2_CY6_FUNGAL_2"/>
    <property type="match status" value="1"/>
</dbReference>
<dbReference type="EMBL" id="RSCD01000004">
    <property type="protein sequence ID" value="RSH93482.1"/>
    <property type="molecule type" value="Genomic_DNA"/>
</dbReference>
<dbReference type="Pfam" id="PF00172">
    <property type="entry name" value="Zn_clus"/>
    <property type="match status" value="1"/>
</dbReference>
<dbReference type="InterPro" id="IPR051127">
    <property type="entry name" value="Fungal_SecMet_Regulators"/>
</dbReference>
<evidence type="ECO:0000313" key="6">
    <source>
        <dbReference type="EMBL" id="RSH93482.1"/>
    </source>
</evidence>
<evidence type="ECO:0000256" key="1">
    <source>
        <dbReference type="ARBA" id="ARBA00022723"/>
    </source>
</evidence>
<evidence type="ECO:0000256" key="2">
    <source>
        <dbReference type="ARBA" id="ARBA00023015"/>
    </source>
</evidence>
<dbReference type="GO" id="GO:0000981">
    <property type="term" value="F:DNA-binding transcription factor activity, RNA polymerase II-specific"/>
    <property type="evidence" value="ECO:0007669"/>
    <property type="project" value="InterPro"/>
</dbReference>
<comment type="caution">
    <text evidence="6">The sequence shown here is derived from an EMBL/GenBank/DDBJ whole genome shotgun (WGS) entry which is preliminary data.</text>
</comment>
<protein>
    <recommendedName>
        <fullName evidence="5">Zn(2)-C6 fungal-type domain-containing protein</fullName>
    </recommendedName>
</protein>
<dbReference type="PROSITE" id="PS00463">
    <property type="entry name" value="ZN2_CY6_FUNGAL_1"/>
    <property type="match status" value="1"/>
</dbReference>
<dbReference type="SUPFAM" id="SSF57701">
    <property type="entry name" value="Zn2/Cys6 DNA-binding domain"/>
    <property type="match status" value="1"/>
</dbReference>
<dbReference type="SMART" id="SM00066">
    <property type="entry name" value="GAL4"/>
    <property type="match status" value="1"/>
</dbReference>
<evidence type="ECO:0000313" key="7">
    <source>
        <dbReference type="Proteomes" id="UP000279259"/>
    </source>
</evidence>
<dbReference type="SMART" id="SM00906">
    <property type="entry name" value="Fungal_trans"/>
    <property type="match status" value="1"/>
</dbReference>
<dbReference type="GO" id="GO:0008270">
    <property type="term" value="F:zinc ion binding"/>
    <property type="evidence" value="ECO:0007669"/>
    <property type="project" value="InterPro"/>
</dbReference>
<sequence length="755" mass="84162">MSDRDKSPVSARRRRAAVSCDHCKKKRSRCIRLNPQGACTTCAGLGIECENKHLRKQRVYGSVESLSQRFRALDALVTGLFPSEDTKSLDGLYRIAEQRGIVLPPRNCSIPAEDLFAPQGPSSPSLRVGPPETVPDSAAGHRISSIPTQAVLPDPLPDEKLVPTASGIGHYVGPSSSFRFVSAIRRLLRDSDDRSTVIHNSAAKQEFATLRSSLALEQGGSGDTHPNATSSNLAAARPNWAQAEALARFPTLPPRDLSDVLVRNFFDQLHPHYPLFVRPVFQLQYEALWETGLATIGATDLGWSCCLALILVFGIQSHDKPDEALEESRSRLLAFVRSSMGYVVASASLVNVQALLLLQLYEHNSGQRNASWILLGCASRMAIALGMHLEAANKSCADPVERSTRARVWWTMFNFERALCIMLGRPSAIDDAEMTLALPDASNTSDNGDMPLRYTEFSTRLSKMQSAVRQSTFCPPESDVIPSIERSRCALQELEMWHEALPRHLRPEWRSMIPQQRRANLLLQVYYENMVILVTRPYLILQLKRNLRKSAPAPQQNNQVEVMREKCLRAADRMLFLCQSLADKNLLDTVGWLDVYFIYLGIFVLSLDLLSPVTSDDSELTDRRNRKDAIKGMFARLRPMQLAPTYHILIKVAHQFASISGALAEDPPELDFIPSSSMDSLSGEMDTVVPPMDFRLDEWLTDGLDPMPWDSFDMGAYTAPEPLGMENLVMDSHGALSWPNLMDIPPASLERPVNW</sequence>
<reference evidence="6 7" key="1">
    <citation type="submission" date="2018-11" db="EMBL/GenBank/DDBJ databases">
        <title>Genome sequence of Saitozyma podzolica DSM 27192.</title>
        <authorList>
            <person name="Aliyu H."/>
            <person name="Gorte O."/>
            <person name="Ochsenreither K."/>
        </authorList>
    </citation>
    <scope>NUCLEOTIDE SEQUENCE [LARGE SCALE GENOMIC DNA]</scope>
    <source>
        <strain evidence="6 7">DSM 27192</strain>
    </source>
</reference>
<keyword evidence="2" id="KW-0805">Transcription regulation</keyword>
<dbReference type="OrthoDB" id="434771at2759"/>
<dbReference type="STRING" id="1890683.A0A427YQX4"/>
<evidence type="ECO:0000256" key="4">
    <source>
        <dbReference type="ARBA" id="ARBA00023242"/>
    </source>
</evidence>
<dbReference type="CDD" id="cd00067">
    <property type="entry name" value="GAL4"/>
    <property type="match status" value="1"/>
</dbReference>
<dbReference type="InterPro" id="IPR036864">
    <property type="entry name" value="Zn2-C6_fun-type_DNA-bd_sf"/>
</dbReference>
<name>A0A427YQX4_9TREE</name>
<organism evidence="6 7">
    <name type="scientific">Saitozyma podzolica</name>
    <dbReference type="NCBI Taxonomy" id="1890683"/>
    <lineage>
        <taxon>Eukaryota</taxon>
        <taxon>Fungi</taxon>
        <taxon>Dikarya</taxon>
        <taxon>Basidiomycota</taxon>
        <taxon>Agaricomycotina</taxon>
        <taxon>Tremellomycetes</taxon>
        <taxon>Tremellales</taxon>
        <taxon>Trimorphomycetaceae</taxon>
        <taxon>Saitozyma</taxon>
    </lineage>
</organism>
<dbReference type="Gene3D" id="4.10.240.10">
    <property type="entry name" value="Zn(2)-C6 fungal-type DNA-binding domain"/>
    <property type="match status" value="1"/>
</dbReference>
<keyword evidence="3" id="KW-0804">Transcription</keyword>
<dbReference type="Proteomes" id="UP000279259">
    <property type="component" value="Unassembled WGS sequence"/>
</dbReference>
<dbReference type="InterPro" id="IPR007219">
    <property type="entry name" value="XnlR_reg_dom"/>
</dbReference>
<dbReference type="GO" id="GO:0003677">
    <property type="term" value="F:DNA binding"/>
    <property type="evidence" value="ECO:0007669"/>
    <property type="project" value="InterPro"/>
</dbReference>